<dbReference type="GO" id="GO:0016740">
    <property type="term" value="F:transferase activity"/>
    <property type="evidence" value="ECO:0007669"/>
    <property type="project" value="UniProtKB-KW"/>
</dbReference>
<name>A0A840TT88_9BACT</name>
<dbReference type="Proteomes" id="UP000557307">
    <property type="component" value="Unassembled WGS sequence"/>
</dbReference>
<sequence>MNKEKAAFRVAILDLYNGVENEGMRCIKKIITDFGQQEALPITYEVFDVRQYEQVPGLDFDAYISTGGPGSPSLTGAHWERKFFHFLDHLWAYNADRRQRVKKPLFLICHSFQMACLHWNIGHVGKRRSTSFGTYPVHLTQAGLKEPLFSGLQDPFWVVDSRDYQVIQPNYPALESLGAKVLCLEKIRPHVKLERALMAIRFSKDIFGTQFHPEADAEGMLRYFLKEEKKEQIIKNHGEAKYNDMIEHLNDPEKILLTESVVLPNFLKRAVAQTLSTQPA</sequence>
<keyword evidence="2" id="KW-0808">Transferase</keyword>
<reference evidence="2 3" key="1">
    <citation type="submission" date="2020-08" db="EMBL/GenBank/DDBJ databases">
        <title>Genomic Encyclopedia of Type Strains, Phase IV (KMG-IV): sequencing the most valuable type-strain genomes for metagenomic binning, comparative biology and taxonomic classification.</title>
        <authorList>
            <person name="Goeker M."/>
        </authorList>
    </citation>
    <scope>NUCLEOTIDE SEQUENCE [LARGE SCALE GENOMIC DNA]</scope>
    <source>
        <strain evidence="2 3">DSM 105074</strain>
    </source>
</reference>
<evidence type="ECO:0000313" key="2">
    <source>
        <dbReference type="EMBL" id="MBB5283238.1"/>
    </source>
</evidence>
<accession>A0A840TT88</accession>
<dbReference type="PROSITE" id="PS51273">
    <property type="entry name" value="GATASE_TYPE_1"/>
    <property type="match status" value="1"/>
</dbReference>
<comment type="caution">
    <text evidence="2">The sequence shown here is derived from an EMBL/GenBank/DDBJ whole genome shotgun (WGS) entry which is preliminary data.</text>
</comment>
<evidence type="ECO:0000259" key="1">
    <source>
        <dbReference type="Pfam" id="PF00117"/>
    </source>
</evidence>
<keyword evidence="3" id="KW-1185">Reference proteome</keyword>
<dbReference type="InterPro" id="IPR017926">
    <property type="entry name" value="GATASE"/>
</dbReference>
<keyword evidence="2" id="KW-0315">Glutamine amidotransferase</keyword>
<dbReference type="Pfam" id="PF00117">
    <property type="entry name" value="GATase"/>
    <property type="match status" value="1"/>
</dbReference>
<dbReference type="InterPro" id="IPR029062">
    <property type="entry name" value="Class_I_gatase-like"/>
</dbReference>
<dbReference type="EMBL" id="JACHGF010000002">
    <property type="protein sequence ID" value="MBB5283238.1"/>
    <property type="molecule type" value="Genomic_DNA"/>
</dbReference>
<gene>
    <name evidence="2" type="ORF">HNQ92_001364</name>
</gene>
<dbReference type="RefSeq" id="WP_184172461.1">
    <property type="nucleotide sequence ID" value="NZ_JACHGF010000002.1"/>
</dbReference>
<dbReference type="AlphaFoldDB" id="A0A840TT88"/>
<dbReference type="SUPFAM" id="SSF52317">
    <property type="entry name" value="Class I glutamine amidotransferase-like"/>
    <property type="match status" value="1"/>
</dbReference>
<protein>
    <submittedName>
        <fullName evidence="2">GMP synthase-like glutamine amidotransferase</fullName>
    </submittedName>
</protein>
<dbReference type="Gene3D" id="3.40.50.880">
    <property type="match status" value="1"/>
</dbReference>
<proteinExistence type="predicted"/>
<organism evidence="2 3">
    <name type="scientific">Rhabdobacter roseus</name>
    <dbReference type="NCBI Taxonomy" id="1655419"/>
    <lineage>
        <taxon>Bacteria</taxon>
        <taxon>Pseudomonadati</taxon>
        <taxon>Bacteroidota</taxon>
        <taxon>Cytophagia</taxon>
        <taxon>Cytophagales</taxon>
        <taxon>Cytophagaceae</taxon>
        <taxon>Rhabdobacter</taxon>
    </lineage>
</organism>
<evidence type="ECO:0000313" key="3">
    <source>
        <dbReference type="Proteomes" id="UP000557307"/>
    </source>
</evidence>
<feature type="domain" description="Glutamine amidotransferase" evidence="1">
    <location>
        <begin position="56"/>
        <end position="218"/>
    </location>
</feature>